<reference evidence="2" key="1">
    <citation type="journal article" date="2014" name="Front. Microbiol.">
        <title>High frequency of phylogenetically diverse reductive dehalogenase-homologous genes in deep subseafloor sedimentary metagenomes.</title>
        <authorList>
            <person name="Kawai M."/>
            <person name="Futagami T."/>
            <person name="Toyoda A."/>
            <person name="Takaki Y."/>
            <person name="Nishi S."/>
            <person name="Hori S."/>
            <person name="Arai W."/>
            <person name="Tsubouchi T."/>
            <person name="Morono Y."/>
            <person name="Uchiyama I."/>
            <person name="Ito T."/>
            <person name="Fujiyama A."/>
            <person name="Inagaki F."/>
            <person name="Takami H."/>
        </authorList>
    </citation>
    <scope>NUCLEOTIDE SEQUENCE</scope>
    <source>
        <strain evidence="2">Expedition CK06-06</strain>
    </source>
</reference>
<dbReference type="AlphaFoldDB" id="X0TTC2"/>
<protein>
    <recommendedName>
        <fullName evidence="3">S-methyl-5-thioribose-1-phosphate isomerase</fullName>
    </recommendedName>
</protein>
<name>X0TTC2_9ZZZZ</name>
<dbReference type="PANTHER" id="PTHR43475:SF1">
    <property type="entry name" value="METHYLTHIORIBOSE-1-PHOSPHATE ISOMERASE"/>
    <property type="match status" value="1"/>
</dbReference>
<organism evidence="2">
    <name type="scientific">marine sediment metagenome</name>
    <dbReference type="NCBI Taxonomy" id="412755"/>
    <lineage>
        <taxon>unclassified sequences</taxon>
        <taxon>metagenomes</taxon>
        <taxon>ecological metagenomes</taxon>
    </lineage>
</organism>
<dbReference type="InterPro" id="IPR027363">
    <property type="entry name" value="M1Pi_N"/>
</dbReference>
<dbReference type="Gene3D" id="1.20.120.420">
    <property type="entry name" value="translation initiation factor eif-2b, domain 1"/>
    <property type="match status" value="1"/>
</dbReference>
<dbReference type="InterPro" id="IPR037171">
    <property type="entry name" value="NagB/RpiA_transferase-like"/>
</dbReference>
<dbReference type="Pfam" id="PF01008">
    <property type="entry name" value="IF-2B"/>
    <property type="match status" value="1"/>
</dbReference>
<dbReference type="FunFam" id="3.40.50.10470:FF:000006">
    <property type="entry name" value="Methylthioribose-1-phosphate isomerase"/>
    <property type="match status" value="1"/>
</dbReference>
<dbReference type="InterPro" id="IPR000649">
    <property type="entry name" value="IF-2B-related"/>
</dbReference>
<gene>
    <name evidence="2" type="ORF">S01H1_32288</name>
</gene>
<dbReference type="SUPFAM" id="SSF100950">
    <property type="entry name" value="NagB/RpiA/CoA transferase-like"/>
    <property type="match status" value="1"/>
</dbReference>
<dbReference type="NCBIfam" id="TIGR00512">
    <property type="entry name" value="salvage_mtnA"/>
    <property type="match status" value="1"/>
</dbReference>
<dbReference type="InterPro" id="IPR011559">
    <property type="entry name" value="Initiation_fac_2B_a/b/d"/>
</dbReference>
<dbReference type="GO" id="GO:0046523">
    <property type="term" value="F:S-methyl-5-thioribose-1-phosphate isomerase activity"/>
    <property type="evidence" value="ECO:0007669"/>
    <property type="project" value="TreeGrafter"/>
</dbReference>
<dbReference type="GO" id="GO:0019509">
    <property type="term" value="P:L-methionine salvage from methylthioadenosine"/>
    <property type="evidence" value="ECO:0007669"/>
    <property type="project" value="TreeGrafter"/>
</dbReference>
<dbReference type="PANTHER" id="PTHR43475">
    <property type="entry name" value="METHYLTHIORIBOSE-1-PHOSPHATE ISOMERASE"/>
    <property type="match status" value="1"/>
</dbReference>
<comment type="caution">
    <text evidence="2">The sequence shown here is derived from an EMBL/GenBank/DDBJ whole genome shotgun (WGS) entry which is preliminary data.</text>
</comment>
<dbReference type="InterPro" id="IPR005251">
    <property type="entry name" value="IF-M1Pi"/>
</dbReference>
<dbReference type="EMBL" id="BARS01019981">
    <property type="protein sequence ID" value="GAF96843.1"/>
    <property type="molecule type" value="Genomic_DNA"/>
</dbReference>
<dbReference type="NCBIfam" id="TIGR00524">
    <property type="entry name" value="eIF-2B_rel"/>
    <property type="match status" value="1"/>
</dbReference>
<evidence type="ECO:0000313" key="2">
    <source>
        <dbReference type="EMBL" id="GAF96843.1"/>
    </source>
</evidence>
<accession>X0TTC2</accession>
<keyword evidence="1" id="KW-0413">Isomerase</keyword>
<evidence type="ECO:0008006" key="3">
    <source>
        <dbReference type="Google" id="ProtNLM"/>
    </source>
</evidence>
<dbReference type="Gene3D" id="3.40.50.10470">
    <property type="entry name" value="Translation initiation factor eif-2b, domain 2"/>
    <property type="match status" value="1"/>
</dbReference>
<evidence type="ECO:0000256" key="1">
    <source>
        <dbReference type="ARBA" id="ARBA00023235"/>
    </source>
</evidence>
<feature type="non-terminal residue" evidence="2">
    <location>
        <position position="1"/>
    </location>
</feature>
<sequence>AIGVAAAYGVALGATEIKVKSRDEFLRKLQDIIQTLATTRPTAKNLFLAIDRMKQVAEAGKDVEQIKAALVNEAVKIHAEETEATRRLSQLGAELIKDGFSVLTHCNTGPLATAGYGTALGVIIYAREQGKNIRVFATETRPLLQGARLTTYELKEAKVPFTLITDSMAGYFMSRGQIDCVIVGADRIAANGDTANKIGTYTLAVLAREHDIPFYVAAPTSTIDLSLASGDEITIEERSPEEVTHIQGISIAPEGTQARNPAFDITPHRYITA</sequence>
<proteinExistence type="predicted"/>
<dbReference type="InterPro" id="IPR042529">
    <property type="entry name" value="IF_2B-like_C"/>
</dbReference>
<dbReference type="NCBIfam" id="NF004326">
    <property type="entry name" value="PRK05720.1"/>
    <property type="match status" value="1"/>
</dbReference>
<feature type="non-terminal residue" evidence="2">
    <location>
        <position position="273"/>
    </location>
</feature>